<dbReference type="RefSeq" id="WP_007716071.1">
    <property type="nucleotide sequence ID" value="NZ_FOIM01000057.1"/>
</dbReference>
<dbReference type="AlphaFoldDB" id="A0A1I0KAC4"/>
<keyword evidence="2" id="KW-1185">Reference proteome</keyword>
<name>A0A1I0KAC4_9FIRM</name>
<proteinExistence type="predicted"/>
<dbReference type="GeneID" id="93281390"/>
<sequence>MAGKTEMMAYSPGDIKVAMNVLNGLTTTGVLAARSVVTLATILESGKLMEIDEEVEKEDGGI</sequence>
<reference evidence="2" key="1">
    <citation type="submission" date="2016-10" db="EMBL/GenBank/DDBJ databases">
        <authorList>
            <person name="Varghese N."/>
            <person name="Submissions S."/>
        </authorList>
    </citation>
    <scope>NUCLEOTIDE SEQUENCE [LARGE SCALE GENOMIC DNA]</scope>
    <source>
        <strain evidence="2">NLAE-zl-G277</strain>
    </source>
</reference>
<gene>
    <name evidence="1" type="ORF">SAMN05216313_1572</name>
</gene>
<protein>
    <submittedName>
        <fullName evidence="1">Uncharacterized protein</fullName>
    </submittedName>
</protein>
<dbReference type="EMBL" id="FOIM01000057">
    <property type="protein sequence ID" value="SEU20819.1"/>
    <property type="molecule type" value="Genomic_DNA"/>
</dbReference>
<dbReference type="Proteomes" id="UP000198508">
    <property type="component" value="Unassembled WGS sequence"/>
</dbReference>
<accession>A0A1I0KAC4</accession>
<organism evidence="1 2">
    <name type="scientific">Enterocloster lavalensis</name>
    <dbReference type="NCBI Taxonomy" id="460384"/>
    <lineage>
        <taxon>Bacteria</taxon>
        <taxon>Bacillati</taxon>
        <taxon>Bacillota</taxon>
        <taxon>Clostridia</taxon>
        <taxon>Lachnospirales</taxon>
        <taxon>Lachnospiraceae</taxon>
        <taxon>Enterocloster</taxon>
    </lineage>
</organism>
<evidence type="ECO:0000313" key="1">
    <source>
        <dbReference type="EMBL" id="SEU20819.1"/>
    </source>
</evidence>
<dbReference type="STRING" id="460384.SAMN05216313_1572"/>
<evidence type="ECO:0000313" key="2">
    <source>
        <dbReference type="Proteomes" id="UP000198508"/>
    </source>
</evidence>